<dbReference type="RefSeq" id="WP_157882421.1">
    <property type="nucleotide sequence ID" value="NZ_LOCL01000030.1"/>
</dbReference>
<dbReference type="EMBL" id="LOCL01000030">
    <property type="protein sequence ID" value="KUF18376.1"/>
    <property type="molecule type" value="Genomic_DNA"/>
</dbReference>
<dbReference type="InterPro" id="IPR000415">
    <property type="entry name" value="Nitroreductase-like"/>
</dbReference>
<evidence type="ECO:0000313" key="3">
    <source>
        <dbReference type="Proteomes" id="UP000054804"/>
    </source>
</evidence>
<dbReference type="Proteomes" id="UP000054804">
    <property type="component" value="Unassembled WGS sequence"/>
</dbReference>
<feature type="compositionally biased region" description="Low complexity" evidence="1">
    <location>
        <begin position="277"/>
        <end position="292"/>
    </location>
</feature>
<dbReference type="STRING" id="1765722.AT728_18625"/>
<comment type="caution">
    <text evidence="2">The sequence shown here is derived from an EMBL/GenBank/DDBJ whole genome shotgun (WGS) entry which is preliminary data.</text>
</comment>
<evidence type="ECO:0000313" key="2">
    <source>
        <dbReference type="EMBL" id="KUF18376.1"/>
    </source>
</evidence>
<feature type="region of interest" description="Disordered" evidence="1">
    <location>
        <begin position="452"/>
        <end position="478"/>
    </location>
</feature>
<feature type="compositionally biased region" description="Low complexity" evidence="1">
    <location>
        <begin position="452"/>
        <end position="474"/>
    </location>
</feature>
<protein>
    <recommendedName>
        <fullName evidence="4">RedV protein</fullName>
    </recommendedName>
</protein>
<feature type="compositionally biased region" description="Basic and acidic residues" evidence="1">
    <location>
        <begin position="1"/>
        <end position="21"/>
    </location>
</feature>
<evidence type="ECO:0000256" key="1">
    <source>
        <dbReference type="SAM" id="MobiDB-lite"/>
    </source>
</evidence>
<feature type="region of interest" description="Disordered" evidence="1">
    <location>
        <begin position="243"/>
        <end position="292"/>
    </location>
</feature>
<reference evidence="2 3" key="1">
    <citation type="submission" date="2015-12" db="EMBL/GenBank/DDBJ databases">
        <title>Draft genome sequence of Streptomyces silvensis ATCC 53525, a producer of novel hormone antagonists.</title>
        <authorList>
            <person name="Johnston C.W."/>
            <person name="Li Y."/>
            <person name="Magarvey N.A."/>
        </authorList>
    </citation>
    <scope>NUCLEOTIDE SEQUENCE [LARGE SCALE GENOMIC DNA]</scope>
    <source>
        <strain evidence="2 3">ATCC 53525</strain>
    </source>
</reference>
<dbReference type="SUPFAM" id="SSF55469">
    <property type="entry name" value="FMN-dependent nitroreductase-like"/>
    <property type="match status" value="2"/>
</dbReference>
<feature type="region of interest" description="Disordered" evidence="1">
    <location>
        <begin position="1"/>
        <end position="55"/>
    </location>
</feature>
<gene>
    <name evidence="2" type="ORF">AT728_18625</name>
</gene>
<proteinExistence type="predicted"/>
<feature type="compositionally biased region" description="Low complexity" evidence="1">
    <location>
        <begin position="243"/>
        <end position="262"/>
    </location>
</feature>
<keyword evidence="3" id="KW-1185">Reference proteome</keyword>
<dbReference type="GO" id="GO:0016491">
    <property type="term" value="F:oxidoreductase activity"/>
    <property type="evidence" value="ECO:0007669"/>
    <property type="project" value="InterPro"/>
</dbReference>
<accession>A0A0W7X6A1</accession>
<name>A0A0W7X6A1_9ACTN</name>
<dbReference type="AlphaFoldDB" id="A0A0W7X6A1"/>
<evidence type="ECO:0008006" key="4">
    <source>
        <dbReference type="Google" id="ProtNLM"/>
    </source>
</evidence>
<dbReference type="OrthoDB" id="8156917at2"/>
<dbReference type="Gene3D" id="3.40.109.10">
    <property type="entry name" value="NADH Oxidase"/>
    <property type="match status" value="1"/>
</dbReference>
<organism evidence="2 3">
    <name type="scientific">Streptomyces silvensis</name>
    <dbReference type="NCBI Taxonomy" id="1765722"/>
    <lineage>
        <taxon>Bacteria</taxon>
        <taxon>Bacillati</taxon>
        <taxon>Actinomycetota</taxon>
        <taxon>Actinomycetes</taxon>
        <taxon>Kitasatosporales</taxon>
        <taxon>Streptomycetaceae</taxon>
        <taxon>Streptomyces</taxon>
    </lineage>
</organism>
<sequence length="558" mass="57659">MPTERTSHTDAHPDRPDHPDSPESSESPDRPGCPAHLDRPAHPGAARPAASAVTPATAGPVPFADALDAAARIAVLSPSSHNCQPWALAWARGSASRAVAARLLAGPGGEPAVGGGPTPGGEDGDGTCEYLVLGLDRDRSLRSLPAHAVEMLLSCGLYGQLLLRALDAQGWTADALRFAAGPAEGDPAPGMELPGTAWPRAWAALCVARLRPTARTATGTAAWTGTGTAARTGTGTAAWTATETAARTGTGPAARTPTGPAERTGEPTGKPAGKPIGELTGQPPGEPTGEPTGELAALRAVARARRTNRAPYRPHPVRPALLDGLTTPSGCGAARGAEVGVRHLTSEADRAAFADLVVRYGGRDFSHRAAWRETHAYLRPTAAAAAARGDGFALDQLFGPLPWPRRQALRVALAPATMRLLGRAGYDRLLARRLADVVRPTPAVVAMSFTRRTPTAGGAPTTQGAPTTGRTPAPEDTPTLADAVKGGARLADYWLCATRAGLALHPVSVVLQHDDVRAALQSRLGIPGRAFFVSRVGWPTAEFPSSPRRPAGASIRTI</sequence>
<feature type="compositionally biased region" description="Low complexity" evidence="1">
    <location>
        <begin position="42"/>
        <end position="55"/>
    </location>
</feature>